<reference evidence="1 2" key="1">
    <citation type="submission" date="2016-12" db="EMBL/GenBank/DDBJ databases">
        <title>The new phylogeny of genus Mycobacterium.</title>
        <authorList>
            <person name="Tortoli E."/>
            <person name="Trovato A."/>
            <person name="Cirillo D.M."/>
        </authorList>
    </citation>
    <scope>NUCLEOTIDE SEQUENCE [LARGE SCALE GENOMIC DNA]</scope>
    <source>
        <strain evidence="1 2">CCUG 66554</strain>
    </source>
</reference>
<organism evidence="1 2">
    <name type="scientific">Mycobacteroides saopaulense</name>
    <dbReference type="NCBI Taxonomy" id="1578165"/>
    <lineage>
        <taxon>Bacteria</taxon>
        <taxon>Bacillati</taxon>
        <taxon>Actinomycetota</taxon>
        <taxon>Actinomycetes</taxon>
        <taxon>Mycobacteriales</taxon>
        <taxon>Mycobacteriaceae</taxon>
        <taxon>Mycobacteroides</taxon>
    </lineage>
</organism>
<dbReference type="AlphaFoldDB" id="A0A1X0IQM5"/>
<sequence length="68" mass="7183">MDFAACAAEGCALAGSMGEQALPLLLCAEARTPSTHVELGIQGTFSFTRRAPEFDVHDLMRQLGVSEG</sequence>
<evidence type="ECO:0000313" key="2">
    <source>
        <dbReference type="Proteomes" id="UP000192434"/>
    </source>
</evidence>
<dbReference type="EMBL" id="MVII01000035">
    <property type="protein sequence ID" value="ORB50631.1"/>
    <property type="molecule type" value="Genomic_DNA"/>
</dbReference>
<accession>A0A1X0IQM5</accession>
<proteinExistence type="predicted"/>
<name>A0A1X0IQM5_9MYCO</name>
<dbReference type="Proteomes" id="UP000192434">
    <property type="component" value="Unassembled WGS sequence"/>
</dbReference>
<comment type="caution">
    <text evidence="1">The sequence shown here is derived from an EMBL/GenBank/DDBJ whole genome shotgun (WGS) entry which is preliminary data.</text>
</comment>
<protein>
    <submittedName>
        <fullName evidence="1">Uncharacterized protein</fullName>
    </submittedName>
</protein>
<evidence type="ECO:0000313" key="1">
    <source>
        <dbReference type="EMBL" id="ORB50631.1"/>
    </source>
</evidence>
<gene>
    <name evidence="1" type="ORF">BST43_22155</name>
</gene>